<dbReference type="Pfam" id="PF00413">
    <property type="entry name" value="Peptidase_M10"/>
    <property type="match status" value="1"/>
</dbReference>
<accession>A0AAD1RCS0</accession>
<feature type="domain" description="Peptidase M10 metallopeptidase" evidence="6">
    <location>
        <begin position="69"/>
        <end position="124"/>
    </location>
</feature>
<keyword evidence="1" id="KW-0645">Protease</keyword>
<reference evidence="7" key="1">
    <citation type="submission" date="2022-03" db="EMBL/GenBank/DDBJ databases">
        <authorList>
            <person name="Alioto T."/>
            <person name="Alioto T."/>
            <person name="Gomez Garrido J."/>
        </authorList>
    </citation>
    <scope>NUCLEOTIDE SEQUENCE</scope>
</reference>
<evidence type="ECO:0000313" key="7">
    <source>
        <dbReference type="EMBL" id="CAH2248395.1"/>
    </source>
</evidence>
<proteinExistence type="predicted"/>
<dbReference type="PANTHER" id="PTHR10201:SF120">
    <property type="entry name" value="MATRIX METALLOPEPTIDASE 23A, LIKE"/>
    <property type="match status" value="1"/>
</dbReference>
<evidence type="ECO:0000313" key="8">
    <source>
        <dbReference type="Proteomes" id="UP001295444"/>
    </source>
</evidence>
<dbReference type="GO" id="GO:0005615">
    <property type="term" value="C:extracellular space"/>
    <property type="evidence" value="ECO:0007669"/>
    <property type="project" value="TreeGrafter"/>
</dbReference>
<keyword evidence="3" id="KW-0378">Hydrolase</keyword>
<keyword evidence="2" id="KW-0479">Metal-binding</keyword>
<dbReference type="GO" id="GO:0030198">
    <property type="term" value="P:extracellular matrix organization"/>
    <property type="evidence" value="ECO:0007669"/>
    <property type="project" value="TreeGrafter"/>
</dbReference>
<dbReference type="GO" id="GO:0004222">
    <property type="term" value="F:metalloendopeptidase activity"/>
    <property type="evidence" value="ECO:0007669"/>
    <property type="project" value="InterPro"/>
</dbReference>
<dbReference type="SUPFAM" id="SSF55486">
    <property type="entry name" value="Metalloproteases ('zincins'), catalytic domain"/>
    <property type="match status" value="1"/>
</dbReference>
<keyword evidence="8" id="KW-1185">Reference proteome</keyword>
<protein>
    <submittedName>
        <fullName evidence="7">Matrix metallo ase-23-like</fullName>
    </submittedName>
</protein>
<sequence length="129" mass="14920">MGCKLGAGWSGRILCNFVYILCTFTAISLLLFIFCAWHQQEPLGLPKGDYESSIATRWKRYTINPLGYKWDHLNLTYKIVKFPNTLNKADTQKAIEIAFRMWSRVSPLTFHSVQPHHDADLKIGKWVCK</sequence>
<organism evidence="7 8">
    <name type="scientific">Pelobates cultripes</name>
    <name type="common">Western spadefoot toad</name>
    <dbReference type="NCBI Taxonomy" id="61616"/>
    <lineage>
        <taxon>Eukaryota</taxon>
        <taxon>Metazoa</taxon>
        <taxon>Chordata</taxon>
        <taxon>Craniata</taxon>
        <taxon>Vertebrata</taxon>
        <taxon>Euteleostomi</taxon>
        <taxon>Amphibia</taxon>
        <taxon>Batrachia</taxon>
        <taxon>Anura</taxon>
        <taxon>Pelobatoidea</taxon>
        <taxon>Pelobatidae</taxon>
        <taxon>Pelobates</taxon>
    </lineage>
</organism>
<dbReference type="GO" id="GO:0031012">
    <property type="term" value="C:extracellular matrix"/>
    <property type="evidence" value="ECO:0007669"/>
    <property type="project" value="InterPro"/>
</dbReference>
<dbReference type="AlphaFoldDB" id="A0AAD1RCS0"/>
<dbReference type="GO" id="GO:0030574">
    <property type="term" value="P:collagen catabolic process"/>
    <property type="evidence" value="ECO:0007669"/>
    <property type="project" value="TreeGrafter"/>
</dbReference>
<evidence type="ECO:0000256" key="2">
    <source>
        <dbReference type="ARBA" id="ARBA00022723"/>
    </source>
</evidence>
<keyword evidence="4" id="KW-0862">Zinc</keyword>
<dbReference type="GO" id="GO:0006508">
    <property type="term" value="P:proteolysis"/>
    <property type="evidence" value="ECO:0007669"/>
    <property type="project" value="UniProtKB-KW"/>
</dbReference>
<evidence type="ECO:0000256" key="5">
    <source>
        <dbReference type="SAM" id="Phobius"/>
    </source>
</evidence>
<dbReference type="GO" id="GO:0008270">
    <property type="term" value="F:zinc ion binding"/>
    <property type="evidence" value="ECO:0007669"/>
    <property type="project" value="InterPro"/>
</dbReference>
<evidence type="ECO:0000259" key="6">
    <source>
        <dbReference type="Pfam" id="PF00413"/>
    </source>
</evidence>
<dbReference type="EMBL" id="OW240913">
    <property type="protein sequence ID" value="CAH2248395.1"/>
    <property type="molecule type" value="Genomic_DNA"/>
</dbReference>
<keyword evidence="5" id="KW-0812">Transmembrane</keyword>
<dbReference type="InterPro" id="IPR024079">
    <property type="entry name" value="MetalloPept_cat_dom_sf"/>
</dbReference>
<evidence type="ECO:0000256" key="1">
    <source>
        <dbReference type="ARBA" id="ARBA00022670"/>
    </source>
</evidence>
<keyword evidence="5" id="KW-0472">Membrane</keyword>
<keyword evidence="5" id="KW-1133">Transmembrane helix</keyword>
<dbReference type="Gene3D" id="3.40.390.10">
    <property type="entry name" value="Collagenase (Catalytic Domain)"/>
    <property type="match status" value="1"/>
</dbReference>
<dbReference type="InterPro" id="IPR001818">
    <property type="entry name" value="Pept_M10_metallopeptidase"/>
</dbReference>
<feature type="transmembrane region" description="Helical" evidence="5">
    <location>
        <begin position="17"/>
        <end position="37"/>
    </location>
</feature>
<evidence type="ECO:0000256" key="4">
    <source>
        <dbReference type="ARBA" id="ARBA00022833"/>
    </source>
</evidence>
<name>A0AAD1RCS0_PELCU</name>
<dbReference type="PANTHER" id="PTHR10201">
    <property type="entry name" value="MATRIX METALLOPROTEINASE"/>
    <property type="match status" value="1"/>
</dbReference>
<evidence type="ECO:0000256" key="3">
    <source>
        <dbReference type="ARBA" id="ARBA00022801"/>
    </source>
</evidence>
<gene>
    <name evidence="7" type="ORF">PECUL_23A060175</name>
</gene>
<dbReference type="Proteomes" id="UP001295444">
    <property type="component" value="Chromosome 02"/>
</dbReference>